<dbReference type="OrthoDB" id="185373at2759"/>
<feature type="repeat" description="PPR" evidence="3">
    <location>
        <begin position="287"/>
        <end position="321"/>
    </location>
</feature>
<feature type="repeat" description="PPR" evidence="3">
    <location>
        <begin position="498"/>
        <end position="532"/>
    </location>
</feature>
<feature type="repeat" description="PPR" evidence="3">
    <location>
        <begin position="427"/>
        <end position="461"/>
    </location>
</feature>
<comment type="similarity">
    <text evidence="1">Belongs to the PPR family. P subfamily.</text>
</comment>
<gene>
    <name evidence="5" type="ORF">ANE_LOCUS485</name>
</gene>
<dbReference type="Pfam" id="PF13041">
    <property type="entry name" value="PPR_2"/>
    <property type="match status" value="5"/>
</dbReference>
<feature type="repeat" description="PPR" evidence="3">
    <location>
        <begin position="357"/>
        <end position="391"/>
    </location>
</feature>
<dbReference type="Pfam" id="PF12854">
    <property type="entry name" value="PPR_1"/>
    <property type="match status" value="1"/>
</dbReference>
<evidence type="ECO:0000256" key="3">
    <source>
        <dbReference type="PROSITE-ProRule" id="PRU00708"/>
    </source>
</evidence>
<feature type="region of interest" description="Disordered" evidence="4">
    <location>
        <begin position="635"/>
        <end position="656"/>
    </location>
</feature>
<feature type="repeat" description="PPR" evidence="3">
    <location>
        <begin position="392"/>
        <end position="426"/>
    </location>
</feature>
<feature type="repeat" description="PPR" evidence="3">
    <location>
        <begin position="217"/>
        <end position="251"/>
    </location>
</feature>
<dbReference type="GO" id="GO:0003729">
    <property type="term" value="F:mRNA binding"/>
    <property type="evidence" value="ECO:0007669"/>
    <property type="project" value="TreeGrafter"/>
</dbReference>
<dbReference type="NCBIfam" id="TIGR00756">
    <property type="entry name" value="PPR"/>
    <property type="match status" value="10"/>
</dbReference>
<feature type="repeat" description="PPR" evidence="3">
    <location>
        <begin position="462"/>
        <end position="496"/>
    </location>
</feature>
<organism evidence="5 6">
    <name type="scientific">Arabis nemorensis</name>
    <dbReference type="NCBI Taxonomy" id="586526"/>
    <lineage>
        <taxon>Eukaryota</taxon>
        <taxon>Viridiplantae</taxon>
        <taxon>Streptophyta</taxon>
        <taxon>Embryophyta</taxon>
        <taxon>Tracheophyta</taxon>
        <taxon>Spermatophyta</taxon>
        <taxon>Magnoliopsida</taxon>
        <taxon>eudicotyledons</taxon>
        <taxon>Gunneridae</taxon>
        <taxon>Pentapetalae</taxon>
        <taxon>rosids</taxon>
        <taxon>malvids</taxon>
        <taxon>Brassicales</taxon>
        <taxon>Brassicaceae</taxon>
        <taxon>Arabideae</taxon>
        <taxon>Arabis</taxon>
    </lineage>
</organism>
<keyword evidence="2" id="KW-0677">Repeat</keyword>
<dbReference type="Proteomes" id="UP000489600">
    <property type="component" value="Unassembled WGS sequence"/>
</dbReference>
<dbReference type="InterPro" id="IPR011990">
    <property type="entry name" value="TPR-like_helical_dom_sf"/>
</dbReference>
<dbReference type="Pfam" id="PF01535">
    <property type="entry name" value="PPR"/>
    <property type="match status" value="2"/>
</dbReference>
<dbReference type="PROSITE" id="PS51375">
    <property type="entry name" value="PPR"/>
    <property type="match status" value="11"/>
</dbReference>
<dbReference type="EMBL" id="CABITT030000001">
    <property type="protein sequence ID" value="VVA90040.1"/>
    <property type="molecule type" value="Genomic_DNA"/>
</dbReference>
<evidence type="ECO:0000313" key="6">
    <source>
        <dbReference type="Proteomes" id="UP000489600"/>
    </source>
</evidence>
<feature type="repeat" description="PPR" evidence="3">
    <location>
        <begin position="252"/>
        <end position="286"/>
    </location>
</feature>
<feature type="repeat" description="PPR" evidence="3">
    <location>
        <begin position="322"/>
        <end position="356"/>
    </location>
</feature>
<dbReference type="PANTHER" id="PTHR47933:SF45">
    <property type="entry name" value="PENTACOTRIPEPTIDE-REPEAT REGION OF PRORP DOMAIN-CONTAINING PROTEIN"/>
    <property type="match status" value="1"/>
</dbReference>
<sequence length="859" mass="96681">MSTGKLSRLFNDLGQKQSSLILNSDLETARKITRSILIAGVGILQSDPSLLLTLNSNVTRLVLSEPNLPTQSCIGFFNFLQRFESRFKPALTAVVTLSHRLYSDHKLKTMCSLLNSVAIDGFYERPIESLGLAMVDCGYTEEKFEFLEKFFDLMFRVYADNRMFEESVKIFDYILSKGLSIEERSCIVFLIAAKKSGKIDLCLEFFRRMVDSDVKITVYSLTIVVDGLCRRGEVEKSIDLIDEISRKGIKPEAFTYNTIINAYVKQRDFSSVEMVLKVMKKEKVAYNAATYTILIGMEMKKGRLVDAEKLFDEMGERGIESDIHVYTSLISWNCKKGDIKRAFLLFDELIEKGLSPSSHTYGALIDGVCRVGEMSAAEILVREMQCRGVNITQVVFNTLIDGYCRKGSIDDALSIYDVMEKKGFQADVFTYNTIASCLSKSKRYDEAKQWLFRMIDRGVKPNTVCYTNLIDIYCKEGNFKEAKKVFETMSIKGEQQPNVVTYNVMIDAYCKQGKVKEAQKLRTNMEAKRMLPDSFTYTSLILGEFISGNMDEATRLFKEMGLKGIVQRDVTYTAMISGFSKAGKSNEAFGLYREMKKKGYEIDNRVYTALVETGRLAGKEAAYFFQESKHAVNRIAEKSPTTGKKLPSSPADPPEIQPDVLPEILRHSLPSKIYGRPPDPSSLSQFSKWALESDPNAPVSISPDVLNPLRGYVSLPQVTFGRRRWDIPESENSVLASTANELRRDKDGIPVNPEKLKAAGEGLQHIGKAFAVATVIIFGSATLVFGTAASKLDVRNADDIRTKGKDLFQPKLESMKEQVEPLRTWAGNMSKKWHFENNDGTIKEKPILKELSKILGPKS</sequence>
<reference evidence="5" key="1">
    <citation type="submission" date="2019-07" db="EMBL/GenBank/DDBJ databases">
        <authorList>
            <person name="Dittberner H."/>
        </authorList>
    </citation>
    <scope>NUCLEOTIDE SEQUENCE [LARGE SCALE GENOMIC DNA]</scope>
</reference>
<dbReference type="InterPro" id="IPR051240">
    <property type="entry name" value="Mito_RNA-Proc/Resp"/>
</dbReference>
<accession>A0A565AKV9</accession>
<name>A0A565AKV9_9BRAS</name>
<dbReference type="Gene3D" id="1.25.40.10">
    <property type="entry name" value="Tetratricopeptide repeat domain"/>
    <property type="match status" value="4"/>
</dbReference>
<evidence type="ECO:0008006" key="7">
    <source>
        <dbReference type="Google" id="ProtNLM"/>
    </source>
</evidence>
<evidence type="ECO:0000256" key="4">
    <source>
        <dbReference type="SAM" id="MobiDB-lite"/>
    </source>
</evidence>
<dbReference type="AlphaFoldDB" id="A0A565AKV9"/>
<protein>
    <recommendedName>
        <fullName evidence="7">Pentacotripeptide-repeat region of PRORP domain-containing protein</fullName>
    </recommendedName>
</protein>
<comment type="caution">
    <text evidence="5">The sequence shown here is derived from an EMBL/GenBank/DDBJ whole genome shotgun (WGS) entry which is preliminary data.</text>
</comment>
<dbReference type="InterPro" id="IPR002885">
    <property type="entry name" value="PPR_rpt"/>
</dbReference>
<dbReference type="PANTHER" id="PTHR47933">
    <property type="entry name" value="PENTATRICOPEPTIDE REPEAT-CONTAINING PROTEIN 1, MITOCHONDRIAL"/>
    <property type="match status" value="1"/>
</dbReference>
<evidence type="ECO:0000313" key="5">
    <source>
        <dbReference type="EMBL" id="VVA90040.1"/>
    </source>
</evidence>
<feature type="repeat" description="PPR" evidence="3">
    <location>
        <begin position="533"/>
        <end position="567"/>
    </location>
</feature>
<evidence type="ECO:0000256" key="1">
    <source>
        <dbReference type="ARBA" id="ARBA00007626"/>
    </source>
</evidence>
<feature type="repeat" description="PPR" evidence="3">
    <location>
        <begin position="568"/>
        <end position="602"/>
    </location>
</feature>
<dbReference type="SUPFAM" id="SSF81901">
    <property type="entry name" value="HCP-like"/>
    <property type="match status" value="1"/>
</dbReference>
<proteinExistence type="inferred from homology"/>
<keyword evidence="6" id="KW-1185">Reference proteome</keyword>
<evidence type="ECO:0000256" key="2">
    <source>
        <dbReference type="ARBA" id="ARBA00022737"/>
    </source>
</evidence>